<keyword evidence="11" id="KW-0325">Glycoprotein</keyword>
<dbReference type="SMART" id="SM01381">
    <property type="entry name" value="7TM_GPCR_Srsx"/>
    <property type="match status" value="1"/>
</dbReference>
<dbReference type="SUPFAM" id="SSF81321">
    <property type="entry name" value="Family A G protein-coupled receptor-like"/>
    <property type="match status" value="3"/>
</dbReference>
<keyword evidence="4 14" id="KW-0812">Transmembrane</keyword>
<keyword evidence="9" id="KW-1015">Disulfide bond</keyword>
<feature type="transmembrane region" description="Helical" evidence="15">
    <location>
        <begin position="547"/>
        <end position="568"/>
    </location>
</feature>
<evidence type="ECO:0000256" key="4">
    <source>
        <dbReference type="ARBA" id="ARBA00022692"/>
    </source>
</evidence>
<dbReference type="InterPro" id="IPR000276">
    <property type="entry name" value="GPCR_Rhodpsn"/>
</dbReference>
<reference evidence="17" key="1">
    <citation type="journal article" date="2021" name="Cell">
        <title>Tracing the genetic footprints of vertebrate landing in non-teleost ray-finned fishes.</title>
        <authorList>
            <person name="Bi X."/>
            <person name="Wang K."/>
            <person name="Yang L."/>
            <person name="Pan H."/>
            <person name="Jiang H."/>
            <person name="Wei Q."/>
            <person name="Fang M."/>
            <person name="Yu H."/>
            <person name="Zhu C."/>
            <person name="Cai Y."/>
            <person name="He Y."/>
            <person name="Gan X."/>
            <person name="Zeng H."/>
            <person name="Yu D."/>
            <person name="Zhu Y."/>
            <person name="Jiang H."/>
            <person name="Qiu Q."/>
            <person name="Yang H."/>
            <person name="Zhang Y.E."/>
            <person name="Wang W."/>
            <person name="Zhu M."/>
            <person name="He S."/>
            <person name="Zhang G."/>
        </authorList>
    </citation>
    <scope>NUCLEOTIDE SEQUENCE</scope>
    <source>
        <strain evidence="17">Pddl_001</strain>
    </source>
</reference>
<dbReference type="PROSITE" id="PS50262">
    <property type="entry name" value="G_PROTEIN_RECEP_F1_2"/>
    <property type="match status" value="2"/>
</dbReference>
<feature type="domain" description="G-protein coupled receptors family 1 profile" evidence="16">
    <location>
        <begin position="336"/>
        <end position="622"/>
    </location>
</feature>
<feature type="transmembrane region" description="Helical" evidence="15">
    <location>
        <begin position="23"/>
        <end position="47"/>
    </location>
</feature>
<feature type="transmembrane region" description="Helical" evidence="15">
    <location>
        <begin position="59"/>
        <end position="83"/>
    </location>
</feature>
<evidence type="ECO:0000256" key="15">
    <source>
        <dbReference type="SAM" id="Phobius"/>
    </source>
</evidence>
<evidence type="ECO:0000256" key="14">
    <source>
        <dbReference type="RuleBase" id="RU000688"/>
    </source>
</evidence>
<evidence type="ECO:0000313" key="18">
    <source>
        <dbReference type="Proteomes" id="UP001166093"/>
    </source>
</evidence>
<evidence type="ECO:0000256" key="10">
    <source>
        <dbReference type="ARBA" id="ARBA00023170"/>
    </source>
</evidence>
<dbReference type="PANTHER" id="PTHR24249">
    <property type="entry name" value="HISTAMINE RECEPTOR-RELATED G-PROTEIN COUPLED RECEPTOR"/>
    <property type="match status" value="1"/>
</dbReference>
<dbReference type="PANTHER" id="PTHR24249:SF415">
    <property type="entry name" value="TRACE AMINE-ASSOCIATED RECEPTOR 1"/>
    <property type="match status" value="1"/>
</dbReference>
<keyword evidence="6 15" id="KW-1133">Transmembrane helix</keyword>
<feature type="transmembrane region" description="Helical" evidence="15">
    <location>
        <begin position="472"/>
        <end position="494"/>
    </location>
</feature>
<feature type="transmembrane region" description="Helical" evidence="15">
    <location>
        <begin position="143"/>
        <end position="164"/>
    </location>
</feature>
<keyword evidence="8 15" id="KW-0472">Membrane</keyword>
<keyword evidence="5" id="KW-0256">Endoplasmic reticulum</keyword>
<keyword evidence="7 14" id="KW-0297">G-protein coupled receptor</keyword>
<evidence type="ECO:0000313" key="17">
    <source>
        <dbReference type="EMBL" id="MBN3282460.1"/>
    </source>
</evidence>
<feature type="transmembrane region" description="Helical" evidence="15">
    <location>
        <begin position="247"/>
        <end position="264"/>
    </location>
</feature>
<feature type="transmembrane region" description="Helical" evidence="15">
    <location>
        <begin position="356"/>
        <end position="378"/>
    </location>
</feature>
<evidence type="ECO:0000256" key="7">
    <source>
        <dbReference type="ARBA" id="ARBA00023040"/>
    </source>
</evidence>
<feature type="non-terminal residue" evidence="17">
    <location>
        <position position="658"/>
    </location>
</feature>
<evidence type="ECO:0000256" key="1">
    <source>
        <dbReference type="ARBA" id="ARBA00004477"/>
    </source>
</evidence>
<protein>
    <recommendedName>
        <fullName evidence="13">Trace amine-associated receptor 1</fullName>
    </recommendedName>
</protein>
<evidence type="ECO:0000256" key="13">
    <source>
        <dbReference type="ARBA" id="ARBA00039439"/>
    </source>
</evidence>
<dbReference type="Gene3D" id="1.20.1070.10">
    <property type="entry name" value="Rhodopsin 7-helix transmembrane proteins"/>
    <property type="match status" value="3"/>
</dbReference>
<sequence length="658" mass="74522">MLSCYESISGSCRRELLTFSVRFPMYTFMVLAILVTVCGNLLVITSIAHFKQLHTSTNYLVLSLAVCDFLLGGFIMPCSAIRSVEGCWYLGDLFCKIHTSTDIMLSTASIFHLSFISIDRYFAVCKPLRYRTKITPVTIRIMIIISWVVPGIFAFGMVFLNLSIKGIEDFYYEQIYCVGGCFVIFSKASGVISSMISFFIPGFIMLGIYLKVYLVARKQARSIKDVLHQFHTATGISRQRERKAAKTLGIVMGVFLICWSPFFVCNIMDPFINYSTPPMLVDALVWFGYLNSTFNPLVYAFFYTWFRKALKIIMRRGQSKNQRYRRHFQGQHPSGGNLVVIISISHFKQLHTPNNLLVLSLATADLLLGICVLPFSMIRTVENCWYMGPVFCTLHTCIDVLLCTASIFNLCFIAIDRYYAVCDPLRYASKINFRVAWVFIALAWVLPAMYSGNLVVIISISHFKQLHTPNNLLVLSLATADLLLGICVLPFSMIRTVENCWYMGPVFCTLHTCIDVLLCTASIFNLCFIAIDRYYAVCDPLRYASKINFRVAWLFVALGLSTVSITPINSSVSLSSSICFTVLPYYISSVVDAYINCSVPPVVMGTLTWVVYFNSSINQIIHALFYPWFQKSLKLILTFKIFSPASCLTNLFPETQFC</sequence>
<comment type="caution">
    <text evidence="17">The sequence shown here is derived from an EMBL/GenBank/DDBJ whole genome shotgun (WGS) entry which is preliminary data.</text>
</comment>
<dbReference type="CDD" id="cd15314">
    <property type="entry name" value="7tmA_TAAR1"/>
    <property type="match status" value="1"/>
</dbReference>
<keyword evidence="18" id="KW-1185">Reference proteome</keyword>
<keyword evidence="10 14" id="KW-0675">Receptor</keyword>
<dbReference type="InterPro" id="IPR017452">
    <property type="entry name" value="GPCR_Rhodpsn_7TM"/>
</dbReference>
<evidence type="ECO:0000256" key="8">
    <source>
        <dbReference type="ARBA" id="ARBA00023136"/>
    </source>
</evidence>
<dbReference type="Proteomes" id="UP001166093">
    <property type="component" value="Unassembled WGS sequence"/>
</dbReference>
<gene>
    <name evidence="17" type="primary">Taar1</name>
    <name evidence="17" type="ORF">GTO93_0011594</name>
</gene>
<comment type="similarity">
    <text evidence="14">Belongs to the G-protein coupled receptor 1 family.</text>
</comment>
<dbReference type="PRINTS" id="PR01830">
    <property type="entry name" value="TRACEAMINER"/>
</dbReference>
<evidence type="ECO:0000256" key="3">
    <source>
        <dbReference type="ARBA" id="ARBA00022475"/>
    </source>
</evidence>
<dbReference type="PROSITE" id="PS00237">
    <property type="entry name" value="G_PROTEIN_RECEP_F1_1"/>
    <property type="match status" value="3"/>
</dbReference>
<feature type="transmembrane region" description="Helical" evidence="15">
    <location>
        <begin position="435"/>
        <end position="460"/>
    </location>
</feature>
<feature type="domain" description="G-protein coupled receptors family 1 profile" evidence="16">
    <location>
        <begin position="39"/>
        <end position="299"/>
    </location>
</feature>
<evidence type="ECO:0000256" key="2">
    <source>
        <dbReference type="ARBA" id="ARBA00004651"/>
    </source>
</evidence>
<feature type="transmembrane region" description="Helical" evidence="15">
    <location>
        <begin position="284"/>
        <end position="306"/>
    </location>
</feature>
<evidence type="ECO:0000256" key="5">
    <source>
        <dbReference type="ARBA" id="ARBA00022824"/>
    </source>
</evidence>
<feature type="transmembrane region" description="Helical" evidence="15">
    <location>
        <begin position="514"/>
        <end position="535"/>
    </location>
</feature>
<dbReference type="InterPro" id="IPR009133">
    <property type="entry name" value="TAAR1"/>
</dbReference>
<name>A0ABS2Y7H0_POLSP</name>
<dbReference type="EMBL" id="JAAWVQ010118135">
    <property type="protein sequence ID" value="MBN3282460.1"/>
    <property type="molecule type" value="Genomic_DNA"/>
</dbReference>
<keyword evidence="3" id="KW-1003">Cell membrane</keyword>
<accession>A0ABS2Y7H0</accession>
<dbReference type="InterPro" id="IPR050569">
    <property type="entry name" value="TAAR"/>
</dbReference>
<organism evidence="17 18">
    <name type="scientific">Polyodon spathula</name>
    <name type="common">North American paddlefish</name>
    <name type="synonym">Squalus spathula</name>
    <dbReference type="NCBI Taxonomy" id="7913"/>
    <lineage>
        <taxon>Eukaryota</taxon>
        <taxon>Metazoa</taxon>
        <taxon>Chordata</taxon>
        <taxon>Craniata</taxon>
        <taxon>Vertebrata</taxon>
        <taxon>Euteleostomi</taxon>
        <taxon>Actinopterygii</taxon>
        <taxon>Chondrostei</taxon>
        <taxon>Acipenseriformes</taxon>
        <taxon>Polyodontidae</taxon>
        <taxon>Polyodon</taxon>
    </lineage>
</organism>
<feature type="non-terminal residue" evidence="17">
    <location>
        <position position="1"/>
    </location>
</feature>
<feature type="transmembrane region" description="Helical" evidence="15">
    <location>
        <begin position="103"/>
        <end position="122"/>
    </location>
</feature>
<feature type="transmembrane region" description="Helical" evidence="15">
    <location>
        <begin position="390"/>
        <end position="415"/>
    </location>
</feature>
<proteinExistence type="inferred from homology"/>
<comment type="subcellular location">
    <subcellularLocation>
        <location evidence="2">Cell membrane</location>
        <topology evidence="2">Multi-pass membrane protein</topology>
    </subcellularLocation>
    <subcellularLocation>
        <location evidence="1">Endoplasmic reticulum membrane</location>
        <topology evidence="1">Multi-pass membrane protein</topology>
    </subcellularLocation>
</comment>
<evidence type="ECO:0000256" key="9">
    <source>
        <dbReference type="ARBA" id="ARBA00023157"/>
    </source>
</evidence>
<keyword evidence="12 14" id="KW-0807">Transducer</keyword>
<evidence type="ECO:0000256" key="12">
    <source>
        <dbReference type="ARBA" id="ARBA00023224"/>
    </source>
</evidence>
<feature type="transmembrane region" description="Helical" evidence="15">
    <location>
        <begin position="192"/>
        <end position="214"/>
    </location>
</feature>
<dbReference type="PRINTS" id="PR01831">
    <property type="entry name" value="TRACEAMINE1R"/>
</dbReference>
<dbReference type="PRINTS" id="PR00237">
    <property type="entry name" value="GPCRRHODOPSN"/>
</dbReference>
<dbReference type="InterPro" id="IPR009132">
    <property type="entry name" value="TAAR_fam"/>
</dbReference>
<dbReference type="Pfam" id="PF00001">
    <property type="entry name" value="7tm_1"/>
    <property type="match status" value="3"/>
</dbReference>
<evidence type="ECO:0000259" key="16">
    <source>
        <dbReference type="PROSITE" id="PS50262"/>
    </source>
</evidence>
<evidence type="ECO:0000256" key="6">
    <source>
        <dbReference type="ARBA" id="ARBA00022989"/>
    </source>
</evidence>
<evidence type="ECO:0000256" key="11">
    <source>
        <dbReference type="ARBA" id="ARBA00023180"/>
    </source>
</evidence>